<organism evidence="3 4">
    <name type="scientific">Marivirga arenosa</name>
    <dbReference type="NCBI Taxonomy" id="3059076"/>
    <lineage>
        <taxon>Bacteria</taxon>
        <taxon>Pseudomonadati</taxon>
        <taxon>Bacteroidota</taxon>
        <taxon>Cytophagia</taxon>
        <taxon>Cytophagales</taxon>
        <taxon>Marivirgaceae</taxon>
        <taxon>Marivirga</taxon>
    </lineage>
</organism>
<keyword evidence="4" id="KW-1185">Reference proteome</keyword>
<evidence type="ECO:0000256" key="1">
    <source>
        <dbReference type="SAM" id="MobiDB-lite"/>
    </source>
</evidence>
<evidence type="ECO:0000313" key="3">
    <source>
        <dbReference type="EMBL" id="WMN06019.1"/>
    </source>
</evidence>
<feature type="domain" description="Fibronectin type-III" evidence="2">
    <location>
        <begin position="281"/>
        <end position="367"/>
    </location>
</feature>
<name>A0AA51RC58_9BACT</name>
<accession>A0AA51RC58</accession>
<dbReference type="InterPro" id="IPR036116">
    <property type="entry name" value="FN3_sf"/>
</dbReference>
<dbReference type="InterPro" id="IPR013783">
    <property type="entry name" value="Ig-like_fold"/>
</dbReference>
<dbReference type="CDD" id="cd00063">
    <property type="entry name" value="FN3"/>
    <property type="match status" value="1"/>
</dbReference>
<dbReference type="PROSITE" id="PS50853">
    <property type="entry name" value="FN3"/>
    <property type="match status" value="1"/>
</dbReference>
<dbReference type="Gene3D" id="2.60.40.10">
    <property type="entry name" value="Immunoglobulins"/>
    <property type="match status" value="1"/>
</dbReference>
<evidence type="ECO:0000313" key="4">
    <source>
        <dbReference type="Proteomes" id="UP001244443"/>
    </source>
</evidence>
<reference evidence="3" key="1">
    <citation type="submission" date="2023-08" db="EMBL/GenBank/DDBJ databases">
        <title>Comparative genomics and taxonomic characterization of three novel marine species of genus Marivirga.</title>
        <authorList>
            <person name="Muhammad N."/>
            <person name="Kim S.-G."/>
        </authorList>
    </citation>
    <scope>NUCLEOTIDE SEQUENCE [LARGE SCALE GENOMIC DNA]</scope>
    <source>
        <strain evidence="3">ABR2-2</strain>
    </source>
</reference>
<feature type="region of interest" description="Disordered" evidence="1">
    <location>
        <begin position="519"/>
        <end position="577"/>
    </location>
</feature>
<dbReference type="InterPro" id="IPR003961">
    <property type="entry name" value="FN3_dom"/>
</dbReference>
<feature type="compositionally biased region" description="Acidic residues" evidence="1">
    <location>
        <begin position="519"/>
        <end position="543"/>
    </location>
</feature>
<feature type="region of interest" description="Disordered" evidence="1">
    <location>
        <begin position="467"/>
        <end position="496"/>
    </location>
</feature>
<dbReference type="RefSeq" id="WP_308355718.1">
    <property type="nucleotide sequence ID" value="NZ_CP129970.2"/>
</dbReference>
<protein>
    <submittedName>
        <fullName evidence="3">Fibronectin type III domain-containing protein</fullName>
    </submittedName>
</protein>
<gene>
    <name evidence="3" type="ORF">QYS48_31315</name>
</gene>
<evidence type="ECO:0000259" key="2">
    <source>
        <dbReference type="PROSITE" id="PS50853"/>
    </source>
</evidence>
<dbReference type="SUPFAM" id="SSF49265">
    <property type="entry name" value="Fibronectin type III"/>
    <property type="match status" value="1"/>
</dbReference>
<proteinExistence type="predicted"/>
<sequence length="1314" mass="147731">MLSFFGATQTQAQVSANPVQVTSNLVPPYSLYLSDYSDASLNKWNIQLLLRDFTQTDYQAKLRITIEGAGIRLRTRQGFSTGGIRLEPGIPYQVDATLLSQYLNLNNMEVSGINRAQLASTQKLPEGFYQFRIEVLDFQRGNRVSNVGTSMAWIVLNDPPLLNLPFEDKLRLQDPQQIQFQWTPRHTASPNSAFETEYKLRIWEIWPEGRNPNEVARTTQPLVEKTVMNTSYFYGLNDVMLIPGRSYAWQVQAVNLTGRDLFKNQGKSEVKAFQYGDACLPITNLGAEALGTDRIKMSWEGEWNHMRYIAQIREKGTEDWFNYGTNLETQVIYDLNANTEYEMRVLPSCGAIEGAIENTISLRTLEAEEVDFECGADPNLPTIENQEVIAQLQIGDRITAAGFEVVITELNQMGDTYTGLGLIEVPLFNSARIEANLLNIKVNTDKQLIAGDIESIYNPNAFIIDLDQDEPGLDESGEGDSGNEDEEDSFDDLPEPDIEIEGDIEEVIVDEDTGTITVIDEEGNETEIDPETADENEDGDIVIEDGSGNTYIVDDEGNVSGPHSPDSGGGSKNSPEETIAQEELISVHFEPDDQMQYGLDLPRPNYGYAQYQVQEVLENSYSIGWKALAAGRMDRVSSTWDGAEENGENIGYRSNTLMVTKTDAAETARHSLSITGGAHQMEDRIEAFMLVESEDEEEQEVVTGILNTVSYNELVEKVVVIPVNGADISKLSNLQMELNNIYAQAVTRWEVSMHSGVQYDFGDTFDNGVSGMLSNYTSHMRRVKRAFGNENTIDNKTYYLFVVPGQTEESSKQAFMPRKRQSGFLFAENMKNLSAEQWVNVLAHELGHGAFRLEHHANASGSTDNLMDYSEGSFLHKAQWDLIQDPEAMVALFQDDADGAYDCSNCPEYELENADELVFAPNSIPLEIDLKIEEAYKNQDVEFTIEVINNAISREVKIWDMRVINSTDGIITIMWDGSFNDGSEIHQNDLPVKLRIKSKSSSGGYFTTLVDIPLSEYKYPWYDREPQQYIDPRHSNYLSYEDGTFDYEKFKNDTGILIDFRSAKATGTESQIASEIEKFKQFYLMHWSEYMYSKGIEEVSELSSSQKEQLRSDFRNYWKNHTFEHGEASLVYYAIRDDLWQAAHEEFLRKLDAKIALKEAIENRKSAVIKEAFISGSSIVISVLLFPGSGGSSAWITVSRFAAGASIFVTASSIKGNYDEYIALDNKIYDPNRVYDPIEGYLVSTVGSEGVVIYDLLSIYLDIRGGSYENAQKIYNRLAQIGTVNESQIRTFLRAIALGNSSVTIKNTIIDLIP</sequence>
<dbReference type="EMBL" id="CP129970">
    <property type="protein sequence ID" value="WMN06019.1"/>
    <property type="molecule type" value="Genomic_DNA"/>
</dbReference>
<dbReference type="Proteomes" id="UP001244443">
    <property type="component" value="Chromosome"/>
</dbReference>